<accession>A0A0F9W894</accession>
<name>A0A0F9W894_9ZZZZ</name>
<protein>
    <submittedName>
        <fullName evidence="1">Uncharacterized protein</fullName>
    </submittedName>
</protein>
<proteinExistence type="predicted"/>
<comment type="caution">
    <text evidence="1">The sequence shown here is derived from an EMBL/GenBank/DDBJ whole genome shotgun (WGS) entry which is preliminary data.</text>
</comment>
<reference evidence="1" key="1">
    <citation type="journal article" date="2015" name="Nature">
        <title>Complex archaea that bridge the gap between prokaryotes and eukaryotes.</title>
        <authorList>
            <person name="Spang A."/>
            <person name="Saw J.H."/>
            <person name="Jorgensen S.L."/>
            <person name="Zaremba-Niedzwiedzka K."/>
            <person name="Martijn J."/>
            <person name="Lind A.E."/>
            <person name="van Eijk R."/>
            <person name="Schleper C."/>
            <person name="Guy L."/>
            <person name="Ettema T.J."/>
        </authorList>
    </citation>
    <scope>NUCLEOTIDE SEQUENCE</scope>
</reference>
<dbReference type="AlphaFoldDB" id="A0A0F9W894"/>
<gene>
    <name evidence="1" type="ORF">LCGC14_0392020</name>
</gene>
<dbReference type="EMBL" id="LAZR01000329">
    <property type="protein sequence ID" value="KKN74263.1"/>
    <property type="molecule type" value="Genomic_DNA"/>
</dbReference>
<evidence type="ECO:0000313" key="1">
    <source>
        <dbReference type="EMBL" id="KKN74263.1"/>
    </source>
</evidence>
<organism evidence="1">
    <name type="scientific">marine sediment metagenome</name>
    <dbReference type="NCBI Taxonomy" id="412755"/>
    <lineage>
        <taxon>unclassified sequences</taxon>
        <taxon>metagenomes</taxon>
        <taxon>ecological metagenomes</taxon>
    </lineage>
</organism>
<sequence>MMLFPADQIKMVNELLADVSGALTYWEIDFIEKCARQFDVNQPLVGMQTEKLKEIWQKVFG</sequence>